<keyword evidence="11" id="KW-1185">Reference proteome</keyword>
<evidence type="ECO:0000256" key="4">
    <source>
        <dbReference type="ARBA" id="ARBA00022723"/>
    </source>
</evidence>
<keyword evidence="8" id="KW-0694">RNA-binding</keyword>
<dbReference type="OMA" id="APQDHES"/>
<proteinExistence type="predicted"/>
<dbReference type="InterPro" id="IPR014720">
    <property type="entry name" value="dsRBD_dom"/>
</dbReference>
<evidence type="ECO:0000256" key="8">
    <source>
        <dbReference type="ARBA" id="ARBA00022884"/>
    </source>
</evidence>
<keyword evidence="6" id="KW-0378">Hydrolase</keyword>
<dbReference type="Proteomes" id="UP000594263">
    <property type="component" value="Unplaced"/>
</dbReference>
<evidence type="ECO:0000313" key="11">
    <source>
        <dbReference type="Proteomes" id="UP000594263"/>
    </source>
</evidence>
<keyword evidence="3" id="KW-0540">Nuclease</keyword>
<keyword evidence="4" id="KW-0479">Metal-binding</keyword>
<dbReference type="SUPFAM" id="SSF69065">
    <property type="entry name" value="RNase III domain-like"/>
    <property type="match status" value="2"/>
</dbReference>
<protein>
    <recommendedName>
        <fullName evidence="9">RNase III domain-containing protein</fullName>
    </recommendedName>
</protein>
<evidence type="ECO:0000256" key="5">
    <source>
        <dbReference type="ARBA" id="ARBA00022759"/>
    </source>
</evidence>
<dbReference type="GO" id="GO:0004525">
    <property type="term" value="F:ribonuclease III activity"/>
    <property type="evidence" value="ECO:0007669"/>
    <property type="project" value="InterPro"/>
</dbReference>
<dbReference type="PANTHER" id="PTHR14950:SF15">
    <property type="entry name" value="DICER-LIKE PROTEIN 4"/>
    <property type="match status" value="1"/>
</dbReference>
<evidence type="ECO:0000313" key="10">
    <source>
        <dbReference type="EnsemblPlants" id="Kaladp0783s0001.1.v1.1"/>
    </source>
</evidence>
<dbReference type="EnsemblPlants" id="Kaladp0783s0001.1.v1.1">
    <property type="protein sequence ID" value="Kaladp0783s0001.1.v1.1"/>
    <property type="gene ID" value="Kaladp0783s0001.v1.1"/>
</dbReference>
<dbReference type="Gramene" id="Kaladp0783s0001.1.v1.1">
    <property type="protein sequence ID" value="Kaladp0783s0001.1.v1.1"/>
    <property type="gene ID" value="Kaladp0783s0001.v1.1"/>
</dbReference>
<dbReference type="GO" id="GO:0003723">
    <property type="term" value="F:RNA binding"/>
    <property type="evidence" value="ECO:0007669"/>
    <property type="project" value="UniProtKB-KW"/>
</dbReference>
<dbReference type="PROSITE" id="PS00517">
    <property type="entry name" value="RNASE_3_1"/>
    <property type="match status" value="1"/>
</dbReference>
<dbReference type="GO" id="GO:0005634">
    <property type="term" value="C:nucleus"/>
    <property type="evidence" value="ECO:0007669"/>
    <property type="project" value="TreeGrafter"/>
</dbReference>
<accession>A0A7N0VGH0</accession>
<comment type="cofactor">
    <cofactor evidence="2">
        <name>Mg(2+)</name>
        <dbReference type="ChEBI" id="CHEBI:18420"/>
    </cofactor>
</comment>
<dbReference type="Pfam" id="PF00636">
    <property type="entry name" value="Ribonuclease_3"/>
    <property type="match status" value="2"/>
</dbReference>
<feature type="domain" description="RNase III" evidence="9">
    <location>
        <begin position="1"/>
        <end position="101"/>
    </location>
</feature>
<sequence>MRSKTVSNSNLYELAIKKNLQVYIRDQLFDPSQFYALGRPCSVICNEETQSKIHSRPKSDQPDSSEVEVDVRCSRGHHWLFKKTIADVVEALVGAFVIDSGFKGAVSFLRWIGIDADYDVSQVDAICIQSKRYLQLNDLIDLASLEKTLDYKFVHKGLLVQAFLHPSYNKHGGGCYQRLEYLGDAVLDYLIISYLYSVYPNMKPGQITDLRSLCVNNKAFADVSISRSFHKFIINDSNSLPKAVEKYVKFREVSNPEECMQDEPKFPKVLGDLMESCIGAVYLDTGFDLKYVWRMMHSLLEPVMRFSSFQISPVRELKELCQCHKWKVEFNTTKVGNIFSVEAVVTGKNISAATCVANHSQKDGIRNAAQEVCMRLKTLLMRFWYPL</sequence>
<organism evidence="10 11">
    <name type="scientific">Kalanchoe fedtschenkoi</name>
    <name type="common">Lavender scallops</name>
    <name type="synonym">South American air plant</name>
    <dbReference type="NCBI Taxonomy" id="63787"/>
    <lineage>
        <taxon>Eukaryota</taxon>
        <taxon>Viridiplantae</taxon>
        <taxon>Streptophyta</taxon>
        <taxon>Embryophyta</taxon>
        <taxon>Tracheophyta</taxon>
        <taxon>Spermatophyta</taxon>
        <taxon>Magnoliopsida</taxon>
        <taxon>eudicotyledons</taxon>
        <taxon>Gunneridae</taxon>
        <taxon>Pentapetalae</taxon>
        <taxon>Saxifragales</taxon>
        <taxon>Crassulaceae</taxon>
        <taxon>Kalanchoe</taxon>
    </lineage>
</organism>
<keyword evidence="7" id="KW-0460">Magnesium</keyword>
<evidence type="ECO:0000256" key="6">
    <source>
        <dbReference type="ARBA" id="ARBA00022801"/>
    </source>
</evidence>
<evidence type="ECO:0000256" key="2">
    <source>
        <dbReference type="ARBA" id="ARBA00001946"/>
    </source>
</evidence>
<dbReference type="Gene3D" id="1.10.1520.10">
    <property type="entry name" value="Ribonuclease III domain"/>
    <property type="match status" value="2"/>
</dbReference>
<name>A0A7N0VGH0_KALFE</name>
<dbReference type="SMART" id="SM00358">
    <property type="entry name" value="DSRM"/>
    <property type="match status" value="1"/>
</dbReference>
<dbReference type="PANTHER" id="PTHR14950">
    <property type="entry name" value="DICER-RELATED"/>
    <property type="match status" value="1"/>
</dbReference>
<dbReference type="CDD" id="cd00593">
    <property type="entry name" value="RIBOc"/>
    <property type="match status" value="2"/>
</dbReference>
<evidence type="ECO:0000259" key="9">
    <source>
        <dbReference type="PROSITE" id="PS50142"/>
    </source>
</evidence>
<evidence type="ECO:0000256" key="7">
    <source>
        <dbReference type="ARBA" id="ARBA00022842"/>
    </source>
</evidence>
<dbReference type="PROSITE" id="PS50142">
    <property type="entry name" value="RNASE_3_2"/>
    <property type="match status" value="2"/>
</dbReference>
<dbReference type="GO" id="GO:0030422">
    <property type="term" value="P:siRNA processing"/>
    <property type="evidence" value="ECO:0007669"/>
    <property type="project" value="TreeGrafter"/>
</dbReference>
<keyword evidence="5" id="KW-0255">Endonuclease</keyword>
<feature type="domain" description="RNase III" evidence="9">
    <location>
        <begin position="142"/>
        <end position="286"/>
    </location>
</feature>
<dbReference type="GO" id="GO:0046872">
    <property type="term" value="F:metal ion binding"/>
    <property type="evidence" value="ECO:0007669"/>
    <property type="project" value="UniProtKB-KW"/>
</dbReference>
<dbReference type="SMART" id="SM00535">
    <property type="entry name" value="RIBOc"/>
    <property type="match status" value="1"/>
</dbReference>
<evidence type="ECO:0000256" key="3">
    <source>
        <dbReference type="ARBA" id="ARBA00022722"/>
    </source>
</evidence>
<dbReference type="InterPro" id="IPR000999">
    <property type="entry name" value="RNase_III_dom"/>
</dbReference>
<dbReference type="InterPro" id="IPR036389">
    <property type="entry name" value="RNase_III_sf"/>
</dbReference>
<dbReference type="Gene3D" id="3.30.160.20">
    <property type="match status" value="1"/>
</dbReference>
<dbReference type="SUPFAM" id="SSF54768">
    <property type="entry name" value="dsRNA-binding domain-like"/>
    <property type="match status" value="1"/>
</dbReference>
<evidence type="ECO:0000256" key="1">
    <source>
        <dbReference type="ARBA" id="ARBA00001936"/>
    </source>
</evidence>
<dbReference type="GO" id="GO:0005737">
    <property type="term" value="C:cytoplasm"/>
    <property type="evidence" value="ECO:0007669"/>
    <property type="project" value="TreeGrafter"/>
</dbReference>
<comment type="cofactor">
    <cofactor evidence="1">
        <name>Mn(2+)</name>
        <dbReference type="ChEBI" id="CHEBI:29035"/>
    </cofactor>
</comment>
<dbReference type="AlphaFoldDB" id="A0A7N0VGH0"/>
<reference evidence="10" key="1">
    <citation type="submission" date="2021-01" db="UniProtKB">
        <authorList>
            <consortium name="EnsemblPlants"/>
        </authorList>
    </citation>
    <scope>IDENTIFICATION</scope>
</reference>
<dbReference type="FunFam" id="1.10.1520.10:FF:000004">
    <property type="entry name" value="Endoribonuclease dicer-like 1"/>
    <property type="match status" value="1"/>
</dbReference>